<feature type="transmembrane region" description="Helical" evidence="6">
    <location>
        <begin position="381"/>
        <end position="403"/>
    </location>
</feature>
<evidence type="ECO:0000313" key="8">
    <source>
        <dbReference type="EMBL" id="SDQ28194.1"/>
    </source>
</evidence>
<keyword evidence="5 6" id="KW-0472">Membrane</keyword>
<protein>
    <submittedName>
        <fullName evidence="8">Na+/H+ antiporter NhaC</fullName>
    </submittedName>
</protein>
<keyword evidence="9" id="KW-1185">Reference proteome</keyword>
<proteinExistence type="predicted"/>
<dbReference type="PANTHER" id="PTHR43478:SF1">
    <property type="entry name" value="NA+_H+ ANTIPORTER NHAC-LIKE C-TERMINAL DOMAIN-CONTAINING PROTEIN"/>
    <property type="match status" value="1"/>
</dbReference>
<dbReference type="AlphaFoldDB" id="A0A1H0ZLE6"/>
<feature type="domain" description="Na+/H+ antiporter NhaC-like C-terminal" evidence="7">
    <location>
        <begin position="161"/>
        <end position="486"/>
    </location>
</feature>
<feature type="transmembrane region" description="Helical" evidence="6">
    <location>
        <begin position="156"/>
        <end position="182"/>
    </location>
</feature>
<keyword evidence="2" id="KW-1003">Cell membrane</keyword>
<sequence>MEGTIFSIIPAVIMLVLVLLTRKVLVSLGAGIIVGALFIHDFAVVDSIQEIGIIFYNIFISDGSINIGNIYLLSFLLLLGMLTAFLTASGGSRAFGDWMINRVRTRNGAQVMTAIMGLIIFIDDYFNSLAVGQIARPLTDRHKISRAKLAYFIDSTSAPVTVISPISSWGAYIIGIIGGLLATNEITNIQPLEAFITMIPLNFYAFTAILLVFLVAFLKMDIGAMRKHEDRAKTEGKLLKPGESNVPGDLSDAFEPHQQGRIYHLLVPIGVLIVATVTAMVLTGMNASGAKVTILTTFANTNVNLSLFLGGIASVLTALVFHLQQGQPKANWEKILFEGIKTMLPAIYILLLAWMIGSVIGTLETGQYLAQIVSDASISSAFLPLLFFIIAGLMALATGTSWGTFGIMLPIAAEVAVITDVSMLLPALSAVLAGSVFGDHCTPISDTTILSSTGAGSNHIDHVLTQLPYALIAAFASAIGYLIIGITNQVVFALLAALIVVVLVGFVIQFFNKTK</sequence>
<dbReference type="RefSeq" id="WP_092492104.1">
    <property type="nucleotide sequence ID" value="NZ_FNKD01000001.1"/>
</dbReference>
<feature type="transmembrane region" description="Helical" evidence="6">
    <location>
        <begin position="467"/>
        <end position="484"/>
    </location>
</feature>
<feature type="transmembrane region" description="Helical" evidence="6">
    <location>
        <begin position="343"/>
        <end position="361"/>
    </location>
</feature>
<comment type="subcellular location">
    <subcellularLocation>
        <location evidence="1">Cell membrane</location>
        <topology evidence="1">Multi-pass membrane protein</topology>
    </subcellularLocation>
</comment>
<dbReference type="GO" id="GO:0005886">
    <property type="term" value="C:plasma membrane"/>
    <property type="evidence" value="ECO:0007669"/>
    <property type="project" value="UniProtKB-SubCell"/>
</dbReference>
<evidence type="ECO:0000256" key="6">
    <source>
        <dbReference type="SAM" id="Phobius"/>
    </source>
</evidence>
<keyword evidence="3 6" id="KW-0812">Transmembrane</keyword>
<feature type="transmembrane region" description="Helical" evidence="6">
    <location>
        <begin position="31"/>
        <end position="58"/>
    </location>
</feature>
<reference evidence="8 9" key="1">
    <citation type="submission" date="2016-10" db="EMBL/GenBank/DDBJ databases">
        <authorList>
            <person name="de Groot N.N."/>
        </authorList>
    </citation>
    <scope>NUCLEOTIDE SEQUENCE [LARGE SCALE GENOMIC DNA]</scope>
    <source>
        <strain evidence="8 9">CGMCC 1.10449</strain>
    </source>
</reference>
<gene>
    <name evidence="8" type="ORF">SAMN05216231_1304</name>
</gene>
<evidence type="ECO:0000256" key="3">
    <source>
        <dbReference type="ARBA" id="ARBA00022692"/>
    </source>
</evidence>
<organism evidence="8 9">
    <name type="scientific">Virgibacillus salinus</name>
    <dbReference type="NCBI Taxonomy" id="553311"/>
    <lineage>
        <taxon>Bacteria</taxon>
        <taxon>Bacillati</taxon>
        <taxon>Bacillota</taxon>
        <taxon>Bacilli</taxon>
        <taxon>Bacillales</taxon>
        <taxon>Bacillaceae</taxon>
        <taxon>Virgibacillus</taxon>
    </lineage>
</organism>
<feature type="transmembrane region" description="Helical" evidence="6">
    <location>
        <begin position="415"/>
        <end position="437"/>
    </location>
</feature>
<dbReference type="InterPro" id="IPR018461">
    <property type="entry name" value="Na/H_Antiport_NhaC-like_C"/>
</dbReference>
<dbReference type="STRING" id="553311.SAMN05216231_1304"/>
<feature type="transmembrane region" description="Helical" evidence="6">
    <location>
        <begin position="491"/>
        <end position="511"/>
    </location>
</feature>
<feature type="transmembrane region" description="Helical" evidence="6">
    <location>
        <begin position="265"/>
        <end position="285"/>
    </location>
</feature>
<evidence type="ECO:0000256" key="1">
    <source>
        <dbReference type="ARBA" id="ARBA00004651"/>
    </source>
</evidence>
<keyword evidence="4 6" id="KW-1133">Transmembrane helix</keyword>
<name>A0A1H0ZLE6_9BACI</name>
<accession>A0A1H0ZLE6</accession>
<evidence type="ECO:0000256" key="5">
    <source>
        <dbReference type="ARBA" id="ARBA00023136"/>
    </source>
</evidence>
<dbReference type="Proteomes" id="UP000199444">
    <property type="component" value="Unassembled WGS sequence"/>
</dbReference>
<evidence type="ECO:0000256" key="4">
    <source>
        <dbReference type="ARBA" id="ARBA00022989"/>
    </source>
</evidence>
<evidence type="ECO:0000256" key="2">
    <source>
        <dbReference type="ARBA" id="ARBA00022475"/>
    </source>
</evidence>
<evidence type="ECO:0000259" key="7">
    <source>
        <dbReference type="Pfam" id="PF03553"/>
    </source>
</evidence>
<dbReference type="PANTHER" id="PTHR43478">
    <property type="entry name" value="NA+/H+ ANTIPORTER-RELATED"/>
    <property type="match status" value="1"/>
</dbReference>
<feature type="transmembrane region" description="Helical" evidence="6">
    <location>
        <begin position="5"/>
        <end position="25"/>
    </location>
</feature>
<feature type="transmembrane region" description="Helical" evidence="6">
    <location>
        <begin position="70"/>
        <end position="91"/>
    </location>
</feature>
<dbReference type="Pfam" id="PF03553">
    <property type="entry name" value="Na_H_antiporter"/>
    <property type="match status" value="1"/>
</dbReference>
<feature type="transmembrane region" description="Helical" evidence="6">
    <location>
        <begin position="111"/>
        <end position="135"/>
    </location>
</feature>
<dbReference type="EMBL" id="FNKD01000001">
    <property type="protein sequence ID" value="SDQ28194.1"/>
    <property type="molecule type" value="Genomic_DNA"/>
</dbReference>
<feature type="transmembrane region" description="Helical" evidence="6">
    <location>
        <begin position="305"/>
        <end position="323"/>
    </location>
</feature>
<evidence type="ECO:0000313" key="9">
    <source>
        <dbReference type="Proteomes" id="UP000199444"/>
    </source>
</evidence>
<feature type="transmembrane region" description="Helical" evidence="6">
    <location>
        <begin position="194"/>
        <end position="218"/>
    </location>
</feature>